<dbReference type="eggNOG" id="COG1045">
    <property type="taxonomic scope" value="Bacteria"/>
</dbReference>
<accession>F0F781</accession>
<dbReference type="Gene3D" id="2.160.10.10">
    <property type="entry name" value="Hexapeptide repeat proteins"/>
    <property type="match status" value="1"/>
</dbReference>
<gene>
    <name evidence="4" type="primary">cysE</name>
    <name evidence="4" type="ORF">HMPREF9141_1448</name>
</gene>
<dbReference type="STRING" id="888743.HMPREF9141_1448"/>
<dbReference type="InterPro" id="IPR001451">
    <property type="entry name" value="Hexapep"/>
</dbReference>
<evidence type="ECO:0000256" key="2">
    <source>
        <dbReference type="ARBA" id="ARBA00022679"/>
    </source>
</evidence>
<dbReference type="EC" id="2.3.1.30" evidence="4"/>
<sequence length="187" mass="20735">MNPFVQGAILAASSLRLIPHLLLYRLHSGLVDDDLLQVQDRKRGVRNFVKAMTRERTFRNLFYYRIGEYKAAPVRWLCPAERTLNIWCPSIGRGAHFEHNYATYLNAESIGRNFYCLQLVTLGTGHHEGREGRPVIGDNVKIMTGATIFGPVRIGDNVTIGAGAVVFKDVPAGCTVAGNPARIVKQA</sequence>
<comment type="similarity">
    <text evidence="1">Belongs to the transferase hexapeptide repeat family.</text>
</comment>
<dbReference type="OrthoDB" id="9814490at2"/>
<keyword evidence="2 4" id="KW-0808">Transferase</keyword>
<evidence type="ECO:0000313" key="4">
    <source>
        <dbReference type="EMBL" id="EGC19963.1"/>
    </source>
</evidence>
<dbReference type="Pfam" id="PF00132">
    <property type="entry name" value="Hexapep"/>
    <property type="match status" value="1"/>
</dbReference>
<dbReference type="PANTHER" id="PTHR42811">
    <property type="entry name" value="SERINE ACETYLTRANSFERASE"/>
    <property type="match status" value="1"/>
</dbReference>
<keyword evidence="3 4" id="KW-0012">Acyltransferase</keyword>
<dbReference type="EMBL" id="AEWX01000021">
    <property type="protein sequence ID" value="EGC19963.1"/>
    <property type="molecule type" value="Genomic_DNA"/>
</dbReference>
<organism evidence="4 5">
    <name type="scientific">Prevotella multiformis DSM 16608</name>
    <dbReference type="NCBI Taxonomy" id="888743"/>
    <lineage>
        <taxon>Bacteria</taxon>
        <taxon>Pseudomonadati</taxon>
        <taxon>Bacteroidota</taxon>
        <taxon>Bacteroidia</taxon>
        <taxon>Bacteroidales</taxon>
        <taxon>Prevotellaceae</taxon>
        <taxon>Prevotella</taxon>
    </lineage>
</organism>
<comment type="caution">
    <text evidence="4">The sequence shown here is derived from an EMBL/GenBank/DDBJ whole genome shotgun (WGS) entry which is preliminary data.</text>
</comment>
<dbReference type="InterPro" id="IPR045304">
    <property type="entry name" value="LbH_SAT"/>
</dbReference>
<keyword evidence="5" id="KW-1185">Reference proteome</keyword>
<dbReference type="InterPro" id="IPR011004">
    <property type="entry name" value="Trimer_LpxA-like_sf"/>
</dbReference>
<dbReference type="RefSeq" id="WP_007368961.1">
    <property type="nucleotide sequence ID" value="NZ_GL872283.1"/>
</dbReference>
<protein>
    <submittedName>
        <fullName evidence="4">Bacterial transferase hexapeptide repeat protein</fullName>
        <ecNumber evidence="4">2.3.1.30</ecNumber>
    </submittedName>
</protein>
<dbReference type="CDD" id="cd03354">
    <property type="entry name" value="LbH_SAT"/>
    <property type="match status" value="1"/>
</dbReference>
<evidence type="ECO:0000313" key="5">
    <source>
        <dbReference type="Proteomes" id="UP000005697"/>
    </source>
</evidence>
<proteinExistence type="inferred from homology"/>
<dbReference type="GO" id="GO:0009001">
    <property type="term" value="F:serine O-acetyltransferase activity"/>
    <property type="evidence" value="ECO:0007669"/>
    <property type="project" value="UniProtKB-EC"/>
</dbReference>
<evidence type="ECO:0000256" key="3">
    <source>
        <dbReference type="ARBA" id="ARBA00023315"/>
    </source>
</evidence>
<dbReference type="AlphaFoldDB" id="F0F781"/>
<dbReference type="Proteomes" id="UP000005697">
    <property type="component" value="Unassembled WGS sequence"/>
</dbReference>
<name>F0F781_9BACT</name>
<dbReference type="SUPFAM" id="SSF51161">
    <property type="entry name" value="Trimeric LpxA-like enzymes"/>
    <property type="match status" value="1"/>
</dbReference>
<dbReference type="HOGENOM" id="CLU_051638_10_2_10"/>
<evidence type="ECO:0000256" key="1">
    <source>
        <dbReference type="ARBA" id="ARBA00007274"/>
    </source>
</evidence>
<reference evidence="4 5" key="1">
    <citation type="submission" date="2011-01" db="EMBL/GenBank/DDBJ databases">
        <authorList>
            <person name="Muzny D."/>
            <person name="Qin X."/>
            <person name="Deng J."/>
            <person name="Jiang H."/>
            <person name="Liu Y."/>
            <person name="Qu J."/>
            <person name="Song X.-Z."/>
            <person name="Zhang L."/>
            <person name="Thornton R."/>
            <person name="Coyle M."/>
            <person name="Francisco L."/>
            <person name="Jackson L."/>
            <person name="Javaid M."/>
            <person name="Korchina V."/>
            <person name="Kovar C."/>
            <person name="Mata R."/>
            <person name="Mathew T."/>
            <person name="Ngo R."/>
            <person name="Nguyen L."/>
            <person name="Nguyen N."/>
            <person name="Okwuonu G."/>
            <person name="Ongeri F."/>
            <person name="Pham C."/>
            <person name="Simmons D."/>
            <person name="Wilczek-Boney K."/>
            <person name="Hale W."/>
            <person name="Jakkamsetti A."/>
            <person name="Pham P."/>
            <person name="Ruth R."/>
            <person name="San Lucas F."/>
            <person name="Warren J."/>
            <person name="Zhang J."/>
            <person name="Zhao Z."/>
            <person name="Zhou C."/>
            <person name="Zhu D."/>
            <person name="Lee S."/>
            <person name="Bess C."/>
            <person name="Blankenburg K."/>
            <person name="Forbes L."/>
            <person name="Fu Q."/>
            <person name="Gubbala S."/>
            <person name="Hirani K."/>
            <person name="Jayaseelan J.C."/>
            <person name="Lara F."/>
            <person name="Munidasa M."/>
            <person name="Palculict T."/>
            <person name="Patil S."/>
            <person name="Pu L.-L."/>
            <person name="Saada N."/>
            <person name="Tang L."/>
            <person name="Weissenberger G."/>
            <person name="Zhu Y."/>
            <person name="Hemphill L."/>
            <person name="Shang Y."/>
            <person name="Youmans B."/>
            <person name="Ayvaz T."/>
            <person name="Ross M."/>
            <person name="Santibanez J."/>
            <person name="Aqrawi P."/>
            <person name="Gross S."/>
            <person name="Joshi V."/>
            <person name="Fowler G."/>
            <person name="Nazareth L."/>
            <person name="Reid J."/>
            <person name="Worley K."/>
            <person name="Petrosino J."/>
            <person name="Highlander S."/>
            <person name="Gibbs R."/>
        </authorList>
    </citation>
    <scope>NUCLEOTIDE SEQUENCE [LARGE SCALE GENOMIC DNA]</scope>
    <source>
        <strain evidence="4 5">DSM 16608</strain>
    </source>
</reference>